<keyword evidence="1" id="KW-0812">Transmembrane</keyword>
<keyword evidence="1" id="KW-0472">Membrane</keyword>
<sequence>MTLSRRALGGALIGAGIVGTGAYVALRDNPLLRGLTGNATELRGFVGGEKQPYLANPQVVDLLRRHGIVLHSTIAGSVEMVRQRSLIDQRPDFLWPSSSVMTEMAKMSGLSIVRDQTILNTPIVIYSWSGVVEGLVGAGLVTRTADGHYEVDTGRLIGAIASRARWQDVGVPSLYGAIRISSTDPNRSNSGFMFAGLMLSALTGSVPDAGDLDKHFATVRTVFEQMGFKSPSSGKLFDQYIAGGPGSEPMIVGYENQLVEWAQADRTRWERIQAGKGARPLLIYPRPTVYSAHPLLALTGEATALIDALLTPELQAIAWTNHGFRGPLGEQTASAPPGLAELLIPEVSATLPLPGAPVMLDLIQRLDAGT</sequence>
<dbReference type="SUPFAM" id="SSF53850">
    <property type="entry name" value="Periplasmic binding protein-like II"/>
    <property type="match status" value="1"/>
</dbReference>
<evidence type="ECO:0000256" key="1">
    <source>
        <dbReference type="SAM" id="Phobius"/>
    </source>
</evidence>
<proteinExistence type="predicted"/>
<name>A0ABX0UY45_9HYPH</name>
<protein>
    <submittedName>
        <fullName evidence="2">ABC-type Fe3+ transport system substrate-binding protein</fullName>
    </submittedName>
</protein>
<organism evidence="2 3">
    <name type="scientific">Pseudochelatococcus lubricantis</name>
    <dbReference type="NCBI Taxonomy" id="1538102"/>
    <lineage>
        <taxon>Bacteria</taxon>
        <taxon>Pseudomonadati</taxon>
        <taxon>Pseudomonadota</taxon>
        <taxon>Alphaproteobacteria</taxon>
        <taxon>Hyphomicrobiales</taxon>
        <taxon>Chelatococcaceae</taxon>
        <taxon>Pseudochelatococcus</taxon>
    </lineage>
</organism>
<accession>A0ABX0UY45</accession>
<dbReference type="EMBL" id="JAASQI010000003">
    <property type="protein sequence ID" value="NIJ57657.1"/>
    <property type="molecule type" value="Genomic_DNA"/>
</dbReference>
<comment type="caution">
    <text evidence="2">The sequence shown here is derived from an EMBL/GenBank/DDBJ whole genome shotgun (WGS) entry which is preliminary data.</text>
</comment>
<dbReference type="Proteomes" id="UP001429580">
    <property type="component" value="Unassembled WGS sequence"/>
</dbReference>
<gene>
    <name evidence="2" type="ORF">FHS82_001493</name>
</gene>
<keyword evidence="3" id="KW-1185">Reference proteome</keyword>
<evidence type="ECO:0000313" key="2">
    <source>
        <dbReference type="EMBL" id="NIJ57657.1"/>
    </source>
</evidence>
<feature type="transmembrane region" description="Helical" evidence="1">
    <location>
        <begin position="7"/>
        <end position="26"/>
    </location>
</feature>
<dbReference type="RefSeq" id="WP_166950490.1">
    <property type="nucleotide sequence ID" value="NZ_JAASQI010000003.1"/>
</dbReference>
<reference evidence="2 3" key="1">
    <citation type="submission" date="2020-03" db="EMBL/GenBank/DDBJ databases">
        <title>Genomic Encyclopedia of Type Strains, Phase IV (KMG-IV): sequencing the most valuable type-strain genomes for metagenomic binning, comparative biology and taxonomic classification.</title>
        <authorList>
            <person name="Goeker M."/>
        </authorList>
    </citation>
    <scope>NUCLEOTIDE SEQUENCE [LARGE SCALE GENOMIC DNA]</scope>
    <source>
        <strain evidence="2 3">DSM 103870</strain>
    </source>
</reference>
<evidence type="ECO:0000313" key="3">
    <source>
        <dbReference type="Proteomes" id="UP001429580"/>
    </source>
</evidence>
<keyword evidence="1" id="KW-1133">Transmembrane helix</keyword>